<evidence type="ECO:0000256" key="5">
    <source>
        <dbReference type="ARBA" id="ARBA00022989"/>
    </source>
</evidence>
<comment type="caution">
    <text evidence="9">The sequence shown here is derived from an EMBL/GenBank/DDBJ whole genome shotgun (WGS) entry which is preliminary data.</text>
</comment>
<evidence type="ECO:0000256" key="1">
    <source>
        <dbReference type="ARBA" id="ARBA00004141"/>
    </source>
</evidence>
<dbReference type="OrthoDB" id="3222at2759"/>
<dbReference type="PANTHER" id="PTHR19139">
    <property type="entry name" value="AQUAPORIN TRANSPORTER"/>
    <property type="match status" value="1"/>
</dbReference>
<evidence type="ECO:0008006" key="11">
    <source>
        <dbReference type="Google" id="ProtNLM"/>
    </source>
</evidence>
<evidence type="ECO:0000313" key="9">
    <source>
        <dbReference type="EMBL" id="TRY73210.1"/>
    </source>
</evidence>
<feature type="transmembrane region" description="Helical" evidence="8">
    <location>
        <begin position="74"/>
        <end position="97"/>
    </location>
</feature>
<proteinExistence type="inferred from homology"/>
<feature type="region of interest" description="Disordered" evidence="7">
    <location>
        <begin position="502"/>
        <end position="567"/>
    </location>
</feature>
<dbReference type="EMBL" id="VCGU01000007">
    <property type="protein sequence ID" value="TRY73210.1"/>
    <property type="molecule type" value="Genomic_DNA"/>
</dbReference>
<protein>
    <recommendedName>
        <fullName evidence="11">Aquaporin</fullName>
    </recommendedName>
</protein>
<keyword evidence="3" id="KW-0813">Transport</keyword>
<evidence type="ECO:0000256" key="7">
    <source>
        <dbReference type="SAM" id="MobiDB-lite"/>
    </source>
</evidence>
<evidence type="ECO:0000256" key="3">
    <source>
        <dbReference type="ARBA" id="ARBA00022448"/>
    </source>
</evidence>
<reference evidence="9 10" key="1">
    <citation type="journal article" date="2018" name="Nat. Ecol. Evol.">
        <title>Genomic signatures of mitonuclear coevolution across populations of Tigriopus californicus.</title>
        <authorList>
            <person name="Barreto F.S."/>
            <person name="Watson E.T."/>
            <person name="Lima T.G."/>
            <person name="Willett C.S."/>
            <person name="Edmands S."/>
            <person name="Li W."/>
            <person name="Burton R.S."/>
        </authorList>
    </citation>
    <scope>NUCLEOTIDE SEQUENCE [LARGE SCALE GENOMIC DNA]</scope>
    <source>
        <strain evidence="9 10">San Diego</strain>
    </source>
</reference>
<evidence type="ECO:0000256" key="2">
    <source>
        <dbReference type="ARBA" id="ARBA00006175"/>
    </source>
</evidence>
<accession>A0A553P6G3</accession>
<keyword evidence="5 8" id="KW-1133">Transmembrane helix</keyword>
<feature type="transmembrane region" description="Helical" evidence="8">
    <location>
        <begin position="267"/>
        <end position="288"/>
    </location>
</feature>
<evidence type="ECO:0000256" key="8">
    <source>
        <dbReference type="SAM" id="Phobius"/>
    </source>
</evidence>
<dbReference type="PRINTS" id="PR00783">
    <property type="entry name" value="MINTRINSICP"/>
</dbReference>
<feature type="transmembrane region" description="Helical" evidence="8">
    <location>
        <begin position="109"/>
        <end position="127"/>
    </location>
</feature>
<keyword evidence="4 8" id="KW-0812">Transmembrane</keyword>
<dbReference type="InterPro" id="IPR034294">
    <property type="entry name" value="Aquaporin_transptr"/>
</dbReference>
<feature type="transmembrane region" description="Helical" evidence="8">
    <location>
        <begin position="187"/>
        <end position="204"/>
    </location>
</feature>
<dbReference type="InterPro" id="IPR023271">
    <property type="entry name" value="Aquaporin-like"/>
</dbReference>
<dbReference type="InterPro" id="IPR022357">
    <property type="entry name" value="MIP_CS"/>
</dbReference>
<gene>
    <name evidence="9" type="ORF">TCAL_03334</name>
</gene>
<feature type="compositionally biased region" description="Polar residues" evidence="7">
    <location>
        <begin position="511"/>
        <end position="523"/>
    </location>
</feature>
<dbReference type="GO" id="GO:0005886">
    <property type="term" value="C:plasma membrane"/>
    <property type="evidence" value="ECO:0007669"/>
    <property type="project" value="TreeGrafter"/>
</dbReference>
<keyword evidence="6 8" id="KW-0472">Membrane</keyword>
<sequence>MAARLDSLHAQLGWLLENAQSLLADSAPSSTTGGGNLYYGGGSGRGGHGSTIGQAPPPVYSFVAMQSEIRTLEFWRSIIAECMATFVYVMIVLSVSTTSSEHTQQTNCALASGLVMVMLVAVFARVSGSHTNPAITLGMTLTRYISPLRSVLYMCAQCGGGIAGAALTLGVHGRINDPALKSERGTFGMEYVLSFLVVYTYFAAKETRVSPSHRTRTLVPGHIRINPIFVGVAHAACLVAWKGSLNPARALGSAFVSRSPDRFDQHWVFWVGPLLGAITGAFAFEYIFNPRRKAFTFSRLRGPHDLENVSIRSEDDMIDDLERAKQYRANIMQDFQDPTHPASSRGGPYSKRPGASGMNHINGADSVYGGSKSVYNQSIYDSKSMYDGTKSMYDGYDGMDRNAANLRRSRSIHTKFPPPNHAVTRRNPYDYLPDEPTKADMMQTESGPRLMGKSGSPRYLDGYGNEKMDLYGETGYGALRGGPMGKGGLLATASDMRPMDDSYDSNYSSSGVKRSSALQSGLSASDYHHRQQQEVNHLSRDRDFPPSRGGVGVGGGVGGGLGGSVSGPGHTRLRGTTDYYPSPSQQYNATYSQQNGCSITNNPVPNYHHSPSGAVTAVGASVPAAPVGTGANY</sequence>
<name>A0A553P6G3_TIGCA</name>
<dbReference type="AlphaFoldDB" id="A0A553P6G3"/>
<dbReference type="Proteomes" id="UP000318571">
    <property type="component" value="Chromosome 3"/>
</dbReference>
<dbReference type="Pfam" id="PF00230">
    <property type="entry name" value="MIP"/>
    <property type="match status" value="1"/>
</dbReference>
<dbReference type="SUPFAM" id="SSF81338">
    <property type="entry name" value="Aquaporin-like"/>
    <property type="match status" value="1"/>
</dbReference>
<organism evidence="9 10">
    <name type="scientific">Tigriopus californicus</name>
    <name type="common">Marine copepod</name>
    <dbReference type="NCBI Taxonomy" id="6832"/>
    <lineage>
        <taxon>Eukaryota</taxon>
        <taxon>Metazoa</taxon>
        <taxon>Ecdysozoa</taxon>
        <taxon>Arthropoda</taxon>
        <taxon>Crustacea</taxon>
        <taxon>Multicrustacea</taxon>
        <taxon>Hexanauplia</taxon>
        <taxon>Copepoda</taxon>
        <taxon>Harpacticoida</taxon>
        <taxon>Harpacticidae</taxon>
        <taxon>Tigriopus</taxon>
    </lineage>
</organism>
<comment type="similarity">
    <text evidence="2">Belongs to the MIP/aquaporin (TC 1.A.8) family.</text>
</comment>
<dbReference type="Gene3D" id="1.20.1080.10">
    <property type="entry name" value="Glycerol uptake facilitator protein"/>
    <property type="match status" value="1"/>
</dbReference>
<dbReference type="PROSITE" id="PS00221">
    <property type="entry name" value="MIP"/>
    <property type="match status" value="1"/>
</dbReference>
<evidence type="ECO:0000256" key="4">
    <source>
        <dbReference type="ARBA" id="ARBA00022692"/>
    </source>
</evidence>
<evidence type="ECO:0000313" key="10">
    <source>
        <dbReference type="Proteomes" id="UP000318571"/>
    </source>
</evidence>
<feature type="transmembrane region" description="Helical" evidence="8">
    <location>
        <begin position="148"/>
        <end position="167"/>
    </location>
</feature>
<keyword evidence="10" id="KW-1185">Reference proteome</keyword>
<dbReference type="GO" id="GO:0015250">
    <property type="term" value="F:water channel activity"/>
    <property type="evidence" value="ECO:0007669"/>
    <property type="project" value="TreeGrafter"/>
</dbReference>
<feature type="compositionally biased region" description="Gly residues" evidence="7">
    <location>
        <begin position="549"/>
        <end position="566"/>
    </location>
</feature>
<dbReference type="InterPro" id="IPR000425">
    <property type="entry name" value="MIP"/>
</dbReference>
<comment type="subcellular location">
    <subcellularLocation>
        <location evidence="1">Membrane</location>
        <topology evidence="1">Multi-pass membrane protein</topology>
    </subcellularLocation>
</comment>
<dbReference type="STRING" id="6832.A0A553P6G3"/>
<feature type="compositionally biased region" description="Basic and acidic residues" evidence="7">
    <location>
        <begin position="526"/>
        <end position="545"/>
    </location>
</feature>
<dbReference type="PANTHER" id="PTHR19139:SF268">
    <property type="entry name" value="NEUROGENIC PROTEIN BIG BRAIN"/>
    <property type="match status" value="1"/>
</dbReference>
<feature type="region of interest" description="Disordered" evidence="7">
    <location>
        <begin position="334"/>
        <end position="362"/>
    </location>
</feature>
<evidence type="ECO:0000256" key="6">
    <source>
        <dbReference type="ARBA" id="ARBA00023136"/>
    </source>
</evidence>